<organism evidence="5 6">
    <name type="scientific">Sporolactobacillus shoreicorticis</name>
    <dbReference type="NCBI Taxonomy" id="1923877"/>
    <lineage>
        <taxon>Bacteria</taxon>
        <taxon>Bacillati</taxon>
        <taxon>Bacillota</taxon>
        <taxon>Bacilli</taxon>
        <taxon>Bacillales</taxon>
        <taxon>Sporolactobacillaceae</taxon>
        <taxon>Sporolactobacillus</taxon>
    </lineage>
</organism>
<feature type="transmembrane region" description="Helical" evidence="3">
    <location>
        <begin position="233"/>
        <end position="254"/>
    </location>
</feature>
<protein>
    <submittedName>
        <fullName evidence="5">Acyltransferase family protein</fullName>
    </submittedName>
</protein>
<feature type="transmembrane region" description="Helical" evidence="3">
    <location>
        <begin position="266"/>
        <end position="288"/>
    </location>
</feature>
<evidence type="ECO:0000313" key="5">
    <source>
        <dbReference type="EMBL" id="MFD2694109.1"/>
    </source>
</evidence>
<dbReference type="Pfam" id="PF01757">
    <property type="entry name" value="Acyl_transf_3"/>
    <property type="match status" value="1"/>
</dbReference>
<dbReference type="InterPro" id="IPR002656">
    <property type="entry name" value="Acyl_transf_3_dom"/>
</dbReference>
<feature type="transmembrane region" description="Helical" evidence="3">
    <location>
        <begin position="168"/>
        <end position="186"/>
    </location>
</feature>
<gene>
    <name evidence="5" type="ORF">ACFSUE_10795</name>
</gene>
<evidence type="ECO:0000256" key="2">
    <source>
        <dbReference type="ARBA" id="ARBA00007400"/>
    </source>
</evidence>
<keyword evidence="5" id="KW-0012">Acyltransferase</keyword>
<keyword evidence="6" id="KW-1185">Reference proteome</keyword>
<dbReference type="RefSeq" id="WP_253057668.1">
    <property type="nucleotide sequence ID" value="NZ_JAMXWM010000001.1"/>
</dbReference>
<dbReference type="PANTHER" id="PTHR37312:SF1">
    <property type="entry name" value="MEMBRANE-BOUND ACYLTRANSFERASE YKRP-RELATED"/>
    <property type="match status" value="1"/>
</dbReference>
<keyword evidence="3" id="KW-0812">Transmembrane</keyword>
<evidence type="ECO:0000256" key="3">
    <source>
        <dbReference type="SAM" id="Phobius"/>
    </source>
</evidence>
<dbReference type="InterPro" id="IPR052734">
    <property type="entry name" value="Nod_factor_acetyltransferase"/>
</dbReference>
<comment type="similarity">
    <text evidence="2">Belongs to the acyltransferase 3 family.</text>
</comment>
<name>A0ABW5S4V0_9BACL</name>
<dbReference type="GO" id="GO:0016746">
    <property type="term" value="F:acyltransferase activity"/>
    <property type="evidence" value="ECO:0007669"/>
    <property type="project" value="UniProtKB-KW"/>
</dbReference>
<feature type="transmembrane region" description="Helical" evidence="3">
    <location>
        <begin position="114"/>
        <end position="138"/>
    </location>
</feature>
<reference evidence="6" key="1">
    <citation type="journal article" date="2019" name="Int. J. Syst. Evol. Microbiol.">
        <title>The Global Catalogue of Microorganisms (GCM) 10K type strain sequencing project: providing services to taxonomists for standard genome sequencing and annotation.</title>
        <authorList>
            <consortium name="The Broad Institute Genomics Platform"/>
            <consortium name="The Broad Institute Genome Sequencing Center for Infectious Disease"/>
            <person name="Wu L."/>
            <person name="Ma J."/>
        </authorList>
    </citation>
    <scope>NUCLEOTIDE SEQUENCE [LARGE SCALE GENOMIC DNA]</scope>
    <source>
        <strain evidence="6">TISTR 2466</strain>
    </source>
</reference>
<feature type="transmembrane region" description="Helical" evidence="3">
    <location>
        <begin position="145"/>
        <end position="162"/>
    </location>
</feature>
<feature type="domain" description="Acyltransferase 3" evidence="4">
    <location>
        <begin position="3"/>
        <end position="306"/>
    </location>
</feature>
<keyword evidence="3" id="KW-0472">Membrane</keyword>
<evidence type="ECO:0000256" key="1">
    <source>
        <dbReference type="ARBA" id="ARBA00004370"/>
    </source>
</evidence>
<keyword evidence="3" id="KW-1133">Transmembrane helix</keyword>
<comment type="caution">
    <text evidence="5">The sequence shown here is derived from an EMBL/GenBank/DDBJ whole genome shotgun (WGS) entry which is preliminary data.</text>
</comment>
<feature type="transmembrane region" description="Helical" evidence="3">
    <location>
        <begin position="193"/>
        <end position="213"/>
    </location>
</feature>
<dbReference type="PANTHER" id="PTHR37312">
    <property type="entry name" value="MEMBRANE-BOUND ACYLTRANSFERASE YKRP-RELATED"/>
    <property type="match status" value="1"/>
</dbReference>
<feature type="transmembrane region" description="Helical" evidence="3">
    <location>
        <begin position="68"/>
        <end position="85"/>
    </location>
</feature>
<feature type="transmembrane region" description="Helical" evidence="3">
    <location>
        <begin position="300"/>
        <end position="323"/>
    </location>
</feature>
<evidence type="ECO:0000313" key="6">
    <source>
        <dbReference type="Proteomes" id="UP001597399"/>
    </source>
</evidence>
<evidence type="ECO:0000259" key="4">
    <source>
        <dbReference type="Pfam" id="PF01757"/>
    </source>
</evidence>
<proteinExistence type="inferred from homology"/>
<keyword evidence="5" id="KW-0808">Transferase</keyword>
<comment type="subcellular location">
    <subcellularLocation>
        <location evidence="1">Membrane</location>
    </subcellularLocation>
</comment>
<dbReference type="Proteomes" id="UP001597399">
    <property type="component" value="Unassembled WGS sequence"/>
</dbReference>
<sequence>MRIAWIDIAKGIGIILVVVGHSGNQFAYHYFFWFHMPLFFILSGMTLKKINTFGEYCAFVYKKLYRLVIPYISFTLLILLVSNYFDIINYRFQLSNFINSLSDIWYGGQRMKGYYAVFWFITCLLFTELIFALIQIVLKKRSSQITLTLFLFFIAHIEKFIIHTDLLWDIDVALFAIAYFSFGFHFKKYIEYVIHNIKFMLPIVAISLTMFLVDHYGVYKFTLDMKYRVYSNILLDLIIPISCSIVIFYISYLISKTPLSDFLKKLGTMSMVIMFLHFPINLIFQIYYHYGWKKFSLIGIVVPMFFYLLFSKIHASFFLGTFLPKKKTKWISRNVVH</sequence>
<accession>A0ABW5S4V0</accession>
<dbReference type="EMBL" id="JBHUMQ010000026">
    <property type="protein sequence ID" value="MFD2694109.1"/>
    <property type="molecule type" value="Genomic_DNA"/>
</dbReference>